<sequence length="328" mass="36030">MTPFSENMRPDPVVPGGGAQVQTEDDSSVTWSAPAGHGLWDFELQSHYSLSIKVCGRAERTQRCQTTGPDQARPDQTRPESIMKFLVALALFSVCNANVVVPAQTSVDLVKSTFWDYVATATQMAEGSLKQLQDSELGQDFNTKLSQSADTVNQYVVALRTQAGPLSQDLLSQITVQAETLKTQLETELSSVSTNLQPMASQLIADAQVRMDELKSAITPLAESMDAESLKAVLLQKSQDLKTSLQAQMGPYTEDIKQKVEQSIEHFQSSLTPLTQSFEVQVQQKVQEVQQSLAPYGEELKAKLEANAQDVRAQVTALWESFTQKTAQ</sequence>
<dbReference type="InterPro" id="IPR000074">
    <property type="entry name" value="ApoA_E"/>
</dbReference>
<dbReference type="SUPFAM" id="SSF58113">
    <property type="entry name" value="Apolipoprotein A-I"/>
    <property type="match status" value="1"/>
</dbReference>
<gene>
    <name evidence="14" type="ORF">KC01_LOCUS13772</name>
</gene>
<evidence type="ECO:0000256" key="9">
    <source>
        <dbReference type="ARBA" id="ARBA00023055"/>
    </source>
</evidence>
<evidence type="ECO:0000256" key="10">
    <source>
        <dbReference type="ARBA" id="ARBA00037735"/>
    </source>
</evidence>
<dbReference type="GO" id="GO:0033700">
    <property type="term" value="P:phospholipid efflux"/>
    <property type="evidence" value="ECO:0007669"/>
    <property type="project" value="TreeGrafter"/>
</dbReference>
<keyword evidence="9" id="KW-0445">Lipid transport</keyword>
<dbReference type="EMBL" id="OZ035838">
    <property type="protein sequence ID" value="CAL1583284.1"/>
    <property type="molecule type" value="Genomic_DNA"/>
</dbReference>
<evidence type="ECO:0000256" key="13">
    <source>
        <dbReference type="SAM" id="MobiDB-lite"/>
    </source>
</evidence>
<evidence type="ECO:0000256" key="12">
    <source>
        <dbReference type="ARBA" id="ARBA00042591"/>
    </source>
</evidence>
<dbReference type="GO" id="GO:0008203">
    <property type="term" value="P:cholesterol metabolic process"/>
    <property type="evidence" value="ECO:0007669"/>
    <property type="project" value="TreeGrafter"/>
</dbReference>
<proteinExistence type="inferred from homology"/>
<protein>
    <recommendedName>
        <fullName evidence="11">Apolipoprotein A-IV</fullName>
    </recommendedName>
    <alternativeName>
        <fullName evidence="12">Apolipoprotein A4</fullName>
    </alternativeName>
</protein>
<evidence type="ECO:0000256" key="5">
    <source>
        <dbReference type="ARBA" id="ARBA00022513"/>
    </source>
</evidence>
<reference evidence="14 15" key="1">
    <citation type="submission" date="2024-04" db="EMBL/GenBank/DDBJ databases">
        <authorList>
            <person name="Waldvogel A.-M."/>
            <person name="Schoenle A."/>
        </authorList>
    </citation>
    <scope>NUCLEOTIDE SEQUENCE [LARGE SCALE GENOMIC DNA]</scope>
</reference>
<dbReference type="GO" id="GO:0033344">
    <property type="term" value="P:cholesterol efflux"/>
    <property type="evidence" value="ECO:0007669"/>
    <property type="project" value="TreeGrafter"/>
</dbReference>
<dbReference type="PANTHER" id="PTHR18976:SF1">
    <property type="entry name" value="APOLIPOPROTEIN A-IV"/>
    <property type="match status" value="1"/>
</dbReference>
<dbReference type="GO" id="GO:0042157">
    <property type="term" value="P:lipoprotein metabolic process"/>
    <property type="evidence" value="ECO:0007669"/>
    <property type="project" value="InterPro"/>
</dbReference>
<evidence type="ECO:0000256" key="11">
    <source>
        <dbReference type="ARBA" id="ARBA00041197"/>
    </source>
</evidence>
<dbReference type="InterPro" id="IPR050163">
    <property type="entry name" value="Apolipoprotein_A1/A4/E"/>
</dbReference>
<dbReference type="GO" id="GO:0120020">
    <property type="term" value="F:cholesterol transfer activity"/>
    <property type="evidence" value="ECO:0007669"/>
    <property type="project" value="TreeGrafter"/>
</dbReference>
<keyword evidence="7" id="KW-0732">Signal</keyword>
<evidence type="ECO:0000313" key="15">
    <source>
        <dbReference type="Proteomes" id="UP001497482"/>
    </source>
</evidence>
<keyword evidence="4" id="KW-0813">Transport</keyword>
<dbReference type="Pfam" id="PF01442">
    <property type="entry name" value="Apolipoprotein"/>
    <property type="match status" value="1"/>
</dbReference>
<dbReference type="GO" id="GO:0060228">
    <property type="term" value="F:phosphatidylcholine-sterol O-acyltransferase activator activity"/>
    <property type="evidence" value="ECO:0007669"/>
    <property type="project" value="TreeGrafter"/>
</dbReference>
<dbReference type="GO" id="GO:0034361">
    <property type="term" value="C:very-low-density lipoprotein particle"/>
    <property type="evidence" value="ECO:0007669"/>
    <property type="project" value="TreeGrafter"/>
</dbReference>
<keyword evidence="8" id="KW-0677">Repeat</keyword>
<dbReference type="AlphaFoldDB" id="A0AAV2K788"/>
<comment type="subunit">
    <text evidence="3">Homodimer.</text>
</comment>
<dbReference type="GO" id="GO:0042627">
    <property type="term" value="C:chylomicron"/>
    <property type="evidence" value="ECO:0007669"/>
    <property type="project" value="UniProtKB-KW"/>
</dbReference>
<dbReference type="Gene3D" id="6.10.250.2890">
    <property type="match status" value="1"/>
</dbReference>
<organism evidence="14 15">
    <name type="scientific">Knipowitschia caucasica</name>
    <name type="common">Caucasian dwarf goby</name>
    <name type="synonym">Pomatoschistus caucasicus</name>
    <dbReference type="NCBI Taxonomy" id="637954"/>
    <lineage>
        <taxon>Eukaryota</taxon>
        <taxon>Metazoa</taxon>
        <taxon>Chordata</taxon>
        <taxon>Craniata</taxon>
        <taxon>Vertebrata</taxon>
        <taxon>Euteleostomi</taxon>
        <taxon>Actinopterygii</taxon>
        <taxon>Neopterygii</taxon>
        <taxon>Teleostei</taxon>
        <taxon>Neoteleostei</taxon>
        <taxon>Acanthomorphata</taxon>
        <taxon>Gobiaria</taxon>
        <taxon>Gobiiformes</taxon>
        <taxon>Gobioidei</taxon>
        <taxon>Gobiidae</taxon>
        <taxon>Gobiinae</taxon>
        <taxon>Knipowitschia</taxon>
    </lineage>
</organism>
<comment type="function">
    <text evidence="10">May have a role in chylomicrons and VLDL secretion and catabolism. Required for efficient activation of lipoprotein lipase by ApoC-II; potent activator of LCAT. Apoa-IV is a major component of HDL and chylomicrons.</text>
</comment>
<evidence type="ECO:0000256" key="4">
    <source>
        <dbReference type="ARBA" id="ARBA00022448"/>
    </source>
</evidence>
<evidence type="ECO:0000256" key="3">
    <source>
        <dbReference type="ARBA" id="ARBA00011738"/>
    </source>
</evidence>
<evidence type="ECO:0000256" key="2">
    <source>
        <dbReference type="ARBA" id="ARBA00008788"/>
    </source>
</evidence>
<feature type="region of interest" description="Disordered" evidence="13">
    <location>
        <begin position="1"/>
        <end position="28"/>
    </location>
</feature>
<comment type="subcellular location">
    <subcellularLocation>
        <location evidence="1">Secreted</location>
    </subcellularLocation>
</comment>
<evidence type="ECO:0000256" key="6">
    <source>
        <dbReference type="ARBA" id="ARBA00022525"/>
    </source>
</evidence>
<keyword evidence="6" id="KW-0964">Secreted</keyword>
<dbReference type="GO" id="GO:1903561">
    <property type="term" value="C:extracellular vesicle"/>
    <property type="evidence" value="ECO:0007669"/>
    <property type="project" value="TreeGrafter"/>
</dbReference>
<name>A0AAV2K788_KNICA</name>
<dbReference type="Proteomes" id="UP001497482">
    <property type="component" value="Chromosome 16"/>
</dbReference>
<evidence type="ECO:0000256" key="1">
    <source>
        <dbReference type="ARBA" id="ARBA00004613"/>
    </source>
</evidence>
<dbReference type="GO" id="GO:0055090">
    <property type="term" value="P:acylglycerol homeostasis"/>
    <property type="evidence" value="ECO:0007669"/>
    <property type="project" value="TreeGrafter"/>
</dbReference>
<accession>A0AAV2K788</accession>
<dbReference type="PANTHER" id="PTHR18976">
    <property type="entry name" value="APOLIPOPROTEIN"/>
    <property type="match status" value="1"/>
</dbReference>
<keyword evidence="15" id="KW-1185">Reference proteome</keyword>
<evidence type="ECO:0000313" key="14">
    <source>
        <dbReference type="EMBL" id="CAL1583284.1"/>
    </source>
</evidence>
<comment type="similarity">
    <text evidence="2">Belongs to the apolipoprotein A1/A4/E family.</text>
</comment>
<dbReference type="GO" id="GO:0034364">
    <property type="term" value="C:high-density lipoprotein particle"/>
    <property type="evidence" value="ECO:0007669"/>
    <property type="project" value="TreeGrafter"/>
</dbReference>
<dbReference type="GO" id="GO:0034362">
    <property type="term" value="C:low-density lipoprotein particle"/>
    <property type="evidence" value="ECO:0007669"/>
    <property type="project" value="TreeGrafter"/>
</dbReference>
<keyword evidence="5" id="KW-0162">Chylomicron</keyword>
<dbReference type="Gene3D" id="1.20.120.20">
    <property type="entry name" value="Apolipoprotein"/>
    <property type="match status" value="1"/>
</dbReference>
<dbReference type="GO" id="GO:0005543">
    <property type="term" value="F:phospholipid binding"/>
    <property type="evidence" value="ECO:0007669"/>
    <property type="project" value="TreeGrafter"/>
</dbReference>
<evidence type="ECO:0000256" key="7">
    <source>
        <dbReference type="ARBA" id="ARBA00022729"/>
    </source>
</evidence>
<evidence type="ECO:0000256" key="8">
    <source>
        <dbReference type="ARBA" id="ARBA00022737"/>
    </source>
</evidence>